<dbReference type="STRING" id="1231391.GCA_000308195_03320"/>
<evidence type="ECO:0000313" key="2">
    <source>
        <dbReference type="Proteomes" id="UP000246145"/>
    </source>
</evidence>
<protein>
    <submittedName>
        <fullName evidence="1">Uncharacterized protein DUF1840</fullName>
    </submittedName>
</protein>
<reference evidence="1 2" key="1">
    <citation type="submission" date="2018-04" db="EMBL/GenBank/DDBJ databases">
        <title>Genomic Encyclopedia of Type Strains, Phase IV (KMG-IV): sequencing the most valuable type-strain genomes for metagenomic binning, comparative biology and taxonomic classification.</title>
        <authorList>
            <person name="Goeker M."/>
        </authorList>
    </citation>
    <scope>NUCLEOTIDE SEQUENCE [LARGE SCALE GENOMIC DNA]</scope>
    <source>
        <strain evidence="1 2">DSM 10065</strain>
    </source>
</reference>
<dbReference type="Proteomes" id="UP000246145">
    <property type="component" value="Unassembled WGS sequence"/>
</dbReference>
<keyword evidence="2" id="KW-1185">Reference proteome</keyword>
<dbReference type="EMBL" id="QEKO01000006">
    <property type="protein sequence ID" value="PVY60789.1"/>
    <property type="molecule type" value="Genomic_DNA"/>
</dbReference>
<accession>A0A2U1CIG4</accession>
<dbReference type="Pfam" id="PF08895">
    <property type="entry name" value="DUF1840"/>
    <property type="match status" value="1"/>
</dbReference>
<dbReference type="RefSeq" id="WP_017525672.1">
    <property type="nucleotide sequence ID" value="NZ_JACCEX010000007.1"/>
</dbReference>
<comment type="caution">
    <text evidence="1">The sequence shown here is derived from an EMBL/GenBank/DDBJ whole genome shotgun (WGS) entry which is preliminary data.</text>
</comment>
<name>A0A2U1CIG4_9BURK</name>
<organism evidence="1 2">
    <name type="scientific">Pusillimonas noertemannii</name>
    <dbReference type="NCBI Taxonomy" id="305977"/>
    <lineage>
        <taxon>Bacteria</taxon>
        <taxon>Pseudomonadati</taxon>
        <taxon>Pseudomonadota</taxon>
        <taxon>Betaproteobacteria</taxon>
        <taxon>Burkholderiales</taxon>
        <taxon>Alcaligenaceae</taxon>
        <taxon>Pusillimonas</taxon>
    </lineage>
</organism>
<evidence type="ECO:0000313" key="1">
    <source>
        <dbReference type="EMBL" id="PVY60789.1"/>
    </source>
</evidence>
<dbReference type="InterPro" id="IPR014991">
    <property type="entry name" value="DUF1840"/>
</dbReference>
<proteinExistence type="predicted"/>
<dbReference type="OrthoDB" id="5296629at2"/>
<sequence>MLIVFYSKPAAEVLMFAQHALPILKAAGKPYTDTLPERGVITHEQLPAAIAGIEKAIAEGPVLDHVESDDDNDDREHPISQPVSFRQRSFPLLAMLRLAQQHQADVTWEPAPSW</sequence>
<dbReference type="AlphaFoldDB" id="A0A2U1CIG4"/>
<gene>
    <name evidence="1" type="ORF">C7440_3293</name>
</gene>